<evidence type="ECO:0000313" key="1">
    <source>
        <dbReference type="EMBL" id="UVA79554.1"/>
    </source>
</evidence>
<reference evidence="1" key="1">
    <citation type="submission" date="2022-08" db="EMBL/GenBank/DDBJ databases">
        <title>Multi-unit outbreak of Pandoraea commovens among non-cystic fibrosis intensive care patients from 2019 to 2021 in Berlin, Germany.</title>
        <authorList>
            <person name="Menzel P."/>
        </authorList>
    </citation>
    <scope>NUCLEOTIDE SEQUENCE</scope>
    <source>
        <strain evidence="1">LB-19-202-79</strain>
    </source>
</reference>
<dbReference type="RefSeq" id="WP_257958944.1">
    <property type="nucleotide sequence ID" value="NZ_CP102780.1"/>
</dbReference>
<sequence>MQGLAADRASSARVLDNNRLLERIRWTNSAQRKPRAISRAPECFASIVEQHVILGIPETHRRIGLPYPAIRTLHSRIETLGLKEEAGAERRLSETLQRLIKAACIDRSDFARIGLAVDMEYQITPLGDSIAQWHIQQQRFSGEPLAAIQRAFISQLTLIADAAASAKSPDEWRINVAQQMNYALRETLWNQLLSAIS</sequence>
<accession>A0ABY5QG33</accession>
<dbReference type="EMBL" id="CP102780">
    <property type="protein sequence ID" value="UVA79554.1"/>
    <property type="molecule type" value="Genomic_DNA"/>
</dbReference>
<protein>
    <submittedName>
        <fullName evidence="1">Uncharacterized protein</fullName>
    </submittedName>
</protein>
<organism evidence="1 2">
    <name type="scientific">Pandoraea commovens</name>
    <dbReference type="NCBI Taxonomy" id="2508289"/>
    <lineage>
        <taxon>Bacteria</taxon>
        <taxon>Pseudomonadati</taxon>
        <taxon>Pseudomonadota</taxon>
        <taxon>Betaproteobacteria</taxon>
        <taxon>Burkholderiales</taxon>
        <taxon>Burkholderiaceae</taxon>
        <taxon>Pandoraea</taxon>
    </lineage>
</organism>
<dbReference type="Proteomes" id="UP001058980">
    <property type="component" value="Chromosome"/>
</dbReference>
<keyword evidence="2" id="KW-1185">Reference proteome</keyword>
<evidence type="ECO:0000313" key="2">
    <source>
        <dbReference type="Proteomes" id="UP001058980"/>
    </source>
</evidence>
<gene>
    <name evidence="1" type="ORF">NTU39_00455</name>
</gene>
<proteinExistence type="predicted"/>
<name>A0ABY5QG33_9BURK</name>